<reference evidence="1" key="1">
    <citation type="submission" date="2023-07" db="EMBL/GenBank/DDBJ databases">
        <title>A chromosome-level genome assembly of Lolium multiflorum.</title>
        <authorList>
            <person name="Chen Y."/>
            <person name="Copetti D."/>
            <person name="Kolliker R."/>
            <person name="Studer B."/>
        </authorList>
    </citation>
    <scope>NUCLEOTIDE SEQUENCE</scope>
    <source>
        <strain evidence="1">02402/16</strain>
        <tissue evidence="1">Leaf</tissue>
    </source>
</reference>
<sequence>MDEDLPTHVLRLLAMAAPPRADRRCSYTGWPTAPPLLGGATAADSRVRARFVAECAGICGHLAWPLLSANFAIS</sequence>
<comment type="caution">
    <text evidence="1">The sequence shown here is derived from an EMBL/GenBank/DDBJ whole genome shotgun (WGS) entry which is preliminary data.</text>
</comment>
<organism evidence="1 2">
    <name type="scientific">Lolium multiflorum</name>
    <name type="common">Italian ryegrass</name>
    <name type="synonym">Lolium perenne subsp. multiflorum</name>
    <dbReference type="NCBI Taxonomy" id="4521"/>
    <lineage>
        <taxon>Eukaryota</taxon>
        <taxon>Viridiplantae</taxon>
        <taxon>Streptophyta</taxon>
        <taxon>Embryophyta</taxon>
        <taxon>Tracheophyta</taxon>
        <taxon>Spermatophyta</taxon>
        <taxon>Magnoliopsida</taxon>
        <taxon>Liliopsida</taxon>
        <taxon>Poales</taxon>
        <taxon>Poaceae</taxon>
        <taxon>BOP clade</taxon>
        <taxon>Pooideae</taxon>
        <taxon>Poodae</taxon>
        <taxon>Poeae</taxon>
        <taxon>Poeae Chloroplast Group 2 (Poeae type)</taxon>
        <taxon>Loliodinae</taxon>
        <taxon>Loliinae</taxon>
        <taxon>Lolium</taxon>
    </lineage>
</organism>
<evidence type="ECO:0000313" key="2">
    <source>
        <dbReference type="Proteomes" id="UP001231189"/>
    </source>
</evidence>
<evidence type="ECO:0000313" key="1">
    <source>
        <dbReference type="EMBL" id="KAK1602431.1"/>
    </source>
</evidence>
<gene>
    <name evidence="1" type="ORF">QYE76_037454</name>
</gene>
<dbReference type="AlphaFoldDB" id="A0AAD8QGT8"/>
<dbReference type="EMBL" id="JAUUTY010000257">
    <property type="protein sequence ID" value="KAK1602431.1"/>
    <property type="molecule type" value="Genomic_DNA"/>
</dbReference>
<proteinExistence type="predicted"/>
<protein>
    <submittedName>
        <fullName evidence="1">Uncharacterized protein</fullName>
    </submittedName>
</protein>
<accession>A0AAD8QGT8</accession>
<keyword evidence="2" id="KW-1185">Reference proteome</keyword>
<name>A0AAD8QGT8_LOLMU</name>
<dbReference type="Proteomes" id="UP001231189">
    <property type="component" value="Unassembled WGS sequence"/>
</dbReference>